<evidence type="ECO:0000313" key="2">
    <source>
        <dbReference type="EMBL" id="PMD26820.1"/>
    </source>
</evidence>
<dbReference type="AlphaFoldDB" id="A0A2J6QKL7"/>
<dbReference type="Proteomes" id="UP000235672">
    <property type="component" value="Unassembled WGS sequence"/>
</dbReference>
<feature type="compositionally biased region" description="Polar residues" evidence="1">
    <location>
        <begin position="13"/>
        <end position="25"/>
    </location>
</feature>
<dbReference type="PANTHER" id="PTHR22705">
    <property type="entry name" value="ZINC FINGER, ZZ DOMAIN CONTAINING 3"/>
    <property type="match status" value="1"/>
</dbReference>
<feature type="region of interest" description="Disordered" evidence="1">
    <location>
        <begin position="1"/>
        <end position="101"/>
    </location>
</feature>
<feature type="compositionally biased region" description="Basic and acidic residues" evidence="1">
    <location>
        <begin position="198"/>
        <end position="217"/>
    </location>
</feature>
<dbReference type="PANTHER" id="PTHR22705:SF0">
    <property type="entry name" value="ZZ-TYPE ZINC FINGER-CONTAINING PROTEIN 3"/>
    <property type="match status" value="1"/>
</dbReference>
<keyword evidence="3" id="KW-1185">Reference proteome</keyword>
<proteinExistence type="predicted"/>
<feature type="region of interest" description="Disordered" evidence="1">
    <location>
        <begin position="248"/>
        <end position="303"/>
    </location>
</feature>
<dbReference type="OrthoDB" id="20473at2759"/>
<dbReference type="InterPro" id="IPR037830">
    <property type="entry name" value="ZZZ3"/>
</dbReference>
<feature type="region of interest" description="Disordered" evidence="1">
    <location>
        <begin position="162"/>
        <end position="220"/>
    </location>
</feature>
<organism evidence="2 3">
    <name type="scientific">Hyaloscypha hepaticicola</name>
    <dbReference type="NCBI Taxonomy" id="2082293"/>
    <lineage>
        <taxon>Eukaryota</taxon>
        <taxon>Fungi</taxon>
        <taxon>Dikarya</taxon>
        <taxon>Ascomycota</taxon>
        <taxon>Pezizomycotina</taxon>
        <taxon>Leotiomycetes</taxon>
        <taxon>Helotiales</taxon>
        <taxon>Hyaloscyphaceae</taxon>
        <taxon>Hyaloscypha</taxon>
    </lineage>
</organism>
<protein>
    <submittedName>
        <fullName evidence="2">Uncharacterized protein</fullName>
    </submittedName>
</protein>
<accession>A0A2J6QKL7</accession>
<dbReference type="STRING" id="1745343.A0A2J6QKL7"/>
<name>A0A2J6QKL7_9HELO</name>
<feature type="compositionally biased region" description="Basic residues" evidence="1">
    <location>
        <begin position="1"/>
        <end position="11"/>
    </location>
</feature>
<evidence type="ECO:0000313" key="3">
    <source>
        <dbReference type="Proteomes" id="UP000235672"/>
    </source>
</evidence>
<dbReference type="EMBL" id="KZ613467">
    <property type="protein sequence ID" value="PMD26820.1"/>
    <property type="molecule type" value="Genomic_DNA"/>
</dbReference>
<feature type="compositionally biased region" description="Acidic residues" evidence="1">
    <location>
        <begin position="171"/>
        <end position="189"/>
    </location>
</feature>
<feature type="compositionally biased region" description="Low complexity" evidence="1">
    <location>
        <begin position="52"/>
        <end position="74"/>
    </location>
</feature>
<evidence type="ECO:0000256" key="1">
    <source>
        <dbReference type="SAM" id="MobiDB-lite"/>
    </source>
</evidence>
<gene>
    <name evidence="2" type="ORF">NA56DRAFT_641472</name>
</gene>
<reference evidence="2 3" key="1">
    <citation type="submission" date="2016-05" db="EMBL/GenBank/DDBJ databases">
        <title>A degradative enzymes factory behind the ericoid mycorrhizal symbiosis.</title>
        <authorList>
            <consortium name="DOE Joint Genome Institute"/>
            <person name="Martino E."/>
            <person name="Morin E."/>
            <person name="Grelet G."/>
            <person name="Kuo A."/>
            <person name="Kohler A."/>
            <person name="Daghino S."/>
            <person name="Barry K."/>
            <person name="Choi C."/>
            <person name="Cichocki N."/>
            <person name="Clum A."/>
            <person name="Copeland A."/>
            <person name="Hainaut M."/>
            <person name="Haridas S."/>
            <person name="Labutti K."/>
            <person name="Lindquist E."/>
            <person name="Lipzen A."/>
            <person name="Khouja H.-R."/>
            <person name="Murat C."/>
            <person name="Ohm R."/>
            <person name="Olson A."/>
            <person name="Spatafora J."/>
            <person name="Veneault-Fourrey C."/>
            <person name="Henrissat B."/>
            <person name="Grigoriev I."/>
            <person name="Martin F."/>
            <person name="Perotto S."/>
        </authorList>
    </citation>
    <scope>NUCLEOTIDE SEQUENCE [LARGE SCALE GENOMIC DNA]</scope>
    <source>
        <strain evidence="2 3">UAMH 7357</strain>
    </source>
</reference>
<sequence length="303" mass="33429">MRRKHHNHLHTHTMPSISDNPSSSGPKDASPYSNPSRERSPSPARPPYSPITPTLSSAQLALSTSMSTSTSTSPSQPPQPQHQHRYTHSQPSQTAIPPPKLITVTFEENPDVLALKSAASILQIQARNAVTDIQTLQRIKERALRDPEAFSRALESGELGTRLDPLYFPGEDTDEDGDGEGDGDVEMEGGDLKVNGVKGEKKSNRKKGEERREKWERLPTQQNVVRCPPINWNQYAVVGESLDKIHKDQLERPSEGVPQRVGADGQLVSGGEGQRREFLGVAAPYQPARDKIEKMSTRKGGKR</sequence>